<protein>
    <submittedName>
        <fullName evidence="1">Uncharacterized protein</fullName>
    </submittedName>
</protein>
<proteinExistence type="predicted"/>
<feature type="non-terminal residue" evidence="1">
    <location>
        <position position="1"/>
    </location>
</feature>
<gene>
    <name evidence="1" type="ORF">APZ42_008584</name>
</gene>
<sequence>KTLQHFLIENFVDIAGVPYVIGKRYLKVESMFEYPLSLTILFEAVVSCLPELELYPFDVIRYKCIRIPTSFPEIGTFFVSCLLNLKVN</sequence>
<comment type="caution">
    <text evidence="1">The sequence shown here is derived from an EMBL/GenBank/DDBJ whole genome shotgun (WGS) entry which is preliminary data.</text>
</comment>
<organism evidence="1 2">
    <name type="scientific">Daphnia magna</name>
    <dbReference type="NCBI Taxonomy" id="35525"/>
    <lineage>
        <taxon>Eukaryota</taxon>
        <taxon>Metazoa</taxon>
        <taxon>Ecdysozoa</taxon>
        <taxon>Arthropoda</taxon>
        <taxon>Crustacea</taxon>
        <taxon>Branchiopoda</taxon>
        <taxon>Diplostraca</taxon>
        <taxon>Cladocera</taxon>
        <taxon>Anomopoda</taxon>
        <taxon>Daphniidae</taxon>
        <taxon>Daphnia</taxon>
    </lineage>
</organism>
<keyword evidence="2" id="KW-1185">Reference proteome</keyword>
<dbReference type="OrthoDB" id="6385301at2759"/>
<name>A0A164EJJ1_9CRUS</name>
<dbReference type="AlphaFoldDB" id="A0A164EJJ1"/>
<evidence type="ECO:0000313" key="1">
    <source>
        <dbReference type="EMBL" id="KZR96851.1"/>
    </source>
</evidence>
<dbReference type="Proteomes" id="UP000076858">
    <property type="component" value="Unassembled WGS sequence"/>
</dbReference>
<reference evidence="1 2" key="1">
    <citation type="submission" date="2016-03" db="EMBL/GenBank/DDBJ databases">
        <title>EvidentialGene: Evidence-directed Construction of Genes on Genomes.</title>
        <authorList>
            <person name="Gilbert D.G."/>
            <person name="Choi J.-H."/>
            <person name="Mockaitis K."/>
            <person name="Colbourne J."/>
            <person name="Pfrender M."/>
        </authorList>
    </citation>
    <scope>NUCLEOTIDE SEQUENCE [LARGE SCALE GENOMIC DNA]</scope>
    <source>
        <strain evidence="1 2">Xinb3</strain>
        <tissue evidence="1">Complete organism</tissue>
    </source>
</reference>
<evidence type="ECO:0000313" key="2">
    <source>
        <dbReference type="Proteomes" id="UP000076858"/>
    </source>
</evidence>
<accession>A0A164EJJ1</accession>
<dbReference type="EMBL" id="LRGB01023487">
    <property type="protein sequence ID" value="KZR96851.1"/>
    <property type="molecule type" value="Genomic_DNA"/>
</dbReference>